<protein>
    <submittedName>
        <fullName evidence="1">Predicted protein</fullName>
    </submittedName>
</protein>
<sequence>MPRLAALLLHEHLRQVARQVAVEAHAAAKEILEKEVCCVDAV</sequence>
<evidence type="ECO:0000313" key="1">
    <source>
        <dbReference type="EMBL" id="BAJ98056.1"/>
    </source>
</evidence>
<dbReference type="AlphaFoldDB" id="F2DSI5"/>
<dbReference type="EMBL" id="AK366853">
    <property type="protein sequence ID" value="BAJ98056.1"/>
    <property type="molecule type" value="mRNA"/>
</dbReference>
<name>F2DSI5_HORVV</name>
<accession>F2DSI5</accession>
<proteinExistence type="evidence at transcript level"/>
<organism evidence="1">
    <name type="scientific">Hordeum vulgare subsp. vulgare</name>
    <name type="common">Domesticated barley</name>
    <dbReference type="NCBI Taxonomy" id="112509"/>
    <lineage>
        <taxon>Eukaryota</taxon>
        <taxon>Viridiplantae</taxon>
        <taxon>Streptophyta</taxon>
        <taxon>Embryophyta</taxon>
        <taxon>Tracheophyta</taxon>
        <taxon>Spermatophyta</taxon>
        <taxon>Magnoliopsida</taxon>
        <taxon>Liliopsida</taxon>
        <taxon>Poales</taxon>
        <taxon>Poaceae</taxon>
        <taxon>BOP clade</taxon>
        <taxon>Pooideae</taxon>
        <taxon>Triticodae</taxon>
        <taxon>Triticeae</taxon>
        <taxon>Hordeinae</taxon>
        <taxon>Hordeum</taxon>
    </lineage>
</organism>
<reference evidence="1" key="1">
    <citation type="journal article" date="2011" name="Plant Physiol.">
        <title>Comprehensive sequence analysis of 24,783 barley full-length cDNAs derived from 12 clone libraries.</title>
        <authorList>
            <person name="Matsumoto T."/>
            <person name="Tanaka T."/>
            <person name="Sakai H."/>
            <person name="Amano N."/>
            <person name="Kanamori H."/>
            <person name="Kurita K."/>
            <person name="Kikuta A."/>
            <person name="Kamiya K."/>
            <person name="Yamamoto M."/>
            <person name="Ikawa H."/>
            <person name="Fujii N."/>
            <person name="Hori K."/>
            <person name="Itoh T."/>
            <person name="Sato K."/>
        </authorList>
    </citation>
    <scope>NUCLEOTIDE SEQUENCE</scope>
    <source>
        <tissue evidence="1">Shoot and root</tissue>
    </source>
</reference>